<dbReference type="RefSeq" id="WP_143067471.1">
    <property type="nucleotide sequence ID" value="NZ_FOPJ01000008.1"/>
</dbReference>
<evidence type="ECO:0000313" key="2">
    <source>
        <dbReference type="EMBL" id="SFG63675.1"/>
    </source>
</evidence>
<dbReference type="Proteomes" id="UP000199065">
    <property type="component" value="Unassembled WGS sequence"/>
</dbReference>
<keyword evidence="3" id="KW-1185">Reference proteome</keyword>
<feature type="compositionally biased region" description="Basic and acidic residues" evidence="1">
    <location>
        <begin position="121"/>
        <end position="151"/>
    </location>
</feature>
<accession>A0A1I2TFP2</accession>
<dbReference type="OrthoDB" id="10017276at2"/>
<proteinExistence type="predicted"/>
<evidence type="ECO:0000313" key="3">
    <source>
        <dbReference type="Proteomes" id="UP000199065"/>
    </source>
</evidence>
<dbReference type="AlphaFoldDB" id="A0A1I2TFP2"/>
<dbReference type="STRING" id="185761.SAMN05660282_01480"/>
<feature type="region of interest" description="Disordered" evidence="1">
    <location>
        <begin position="121"/>
        <end position="156"/>
    </location>
</feature>
<name>A0A1I2TFP2_9CORY</name>
<gene>
    <name evidence="2" type="ORF">SAMN05660282_01480</name>
</gene>
<evidence type="ECO:0000256" key="1">
    <source>
        <dbReference type="SAM" id="MobiDB-lite"/>
    </source>
</evidence>
<organism evidence="2 3">
    <name type="scientific">Corynebacterium spheniscorum</name>
    <dbReference type="NCBI Taxonomy" id="185761"/>
    <lineage>
        <taxon>Bacteria</taxon>
        <taxon>Bacillati</taxon>
        <taxon>Actinomycetota</taxon>
        <taxon>Actinomycetes</taxon>
        <taxon>Mycobacteriales</taxon>
        <taxon>Corynebacteriaceae</taxon>
        <taxon>Corynebacterium</taxon>
    </lineage>
</organism>
<reference evidence="2 3" key="1">
    <citation type="submission" date="2016-10" db="EMBL/GenBank/DDBJ databases">
        <authorList>
            <person name="de Groot N.N."/>
        </authorList>
    </citation>
    <scope>NUCLEOTIDE SEQUENCE [LARGE SCALE GENOMIC DNA]</scope>
    <source>
        <strain>J11</strain>
        <strain evidence="3">PG 39</strain>
    </source>
</reference>
<sequence length="286" mass="31931">MNLKPSDFRRKQDYWMLAIATYRKENGRKLSPNTFAVAKALQSFEHAQAGPDQGTCWPGRNRIAKAAEIGGKPETQRREVSKHLRTLESLGFIVKLREGVAPTWDRPAVTAKWRLVLPKSEEERVSANLEPSDRKTHRDKVGDNAGDRAPNETEAGAQLHTLTLDKNLRDNNLRRGTPELAANARKAVPGTIPTPSGPQAIETFLDHVDRFPAETRNYYNYLAEKEGFKVPYETALTVFSSHMAGENRSNWLGAFKYYASMAITGEESTPDELGMAADALADLNYT</sequence>
<dbReference type="EMBL" id="FOPJ01000008">
    <property type="protein sequence ID" value="SFG63675.1"/>
    <property type="molecule type" value="Genomic_DNA"/>
</dbReference>
<protein>
    <submittedName>
        <fullName evidence="2">Uncharacterized protein</fullName>
    </submittedName>
</protein>